<gene>
    <name evidence="2" type="ORF">BcFMB_06345</name>
</gene>
<dbReference type="AlphaFoldDB" id="A0A2D3D5C3"/>
<reference evidence="2 3" key="1">
    <citation type="submission" date="2016-11" db="EMBL/GenBank/DDBJ databases">
        <title>complete genome sequence of Bifidobacterium choerinum strain FMB-1.</title>
        <authorList>
            <person name="Park C.-S."/>
            <person name="Jung D.-H."/>
            <person name="Choi D.-S."/>
        </authorList>
    </citation>
    <scope>NUCLEOTIDE SEQUENCE [LARGE SCALE GENOMIC DNA]</scope>
    <source>
        <strain evidence="2 3">FMB-1</strain>
    </source>
</reference>
<dbReference type="RefSeq" id="WP_232513768.1">
    <property type="nucleotide sequence ID" value="NZ_CP018044.1"/>
</dbReference>
<feature type="region of interest" description="Disordered" evidence="1">
    <location>
        <begin position="170"/>
        <end position="204"/>
    </location>
</feature>
<protein>
    <submittedName>
        <fullName evidence="2">Uncharacterized protein</fullName>
    </submittedName>
</protein>
<feature type="compositionally biased region" description="Low complexity" evidence="1">
    <location>
        <begin position="189"/>
        <end position="198"/>
    </location>
</feature>
<accession>A0A2D3D5C3</accession>
<evidence type="ECO:0000313" key="2">
    <source>
        <dbReference type="EMBL" id="ATU20601.1"/>
    </source>
</evidence>
<sequence>MTNATTTLLPVFAAPATERVWLVAAHGGAGCTTIYTEGAMAGDPMWADAGRALPASVEAARPSLVVLCAMGTGRGLESLRALLADWDAGAFGTCVLLGAAVTAPMARTPMALRRGTALVGAGAPRLWRLPYIRGLEVDGFPQRWPGAYARVRGQVRAAAGDAMARAWSAAPPRLREDGTWTTPPPAPPRAGAAAAPLAEPERRR</sequence>
<organism evidence="2 3">
    <name type="scientific">Bifidobacterium choerinum</name>
    <dbReference type="NCBI Taxonomy" id="35760"/>
    <lineage>
        <taxon>Bacteria</taxon>
        <taxon>Bacillati</taxon>
        <taxon>Actinomycetota</taxon>
        <taxon>Actinomycetes</taxon>
        <taxon>Bifidobacteriales</taxon>
        <taxon>Bifidobacteriaceae</taxon>
        <taxon>Bifidobacterium</taxon>
    </lineage>
</organism>
<proteinExistence type="predicted"/>
<dbReference type="Proteomes" id="UP000229907">
    <property type="component" value="Chromosome"/>
</dbReference>
<evidence type="ECO:0000256" key="1">
    <source>
        <dbReference type="SAM" id="MobiDB-lite"/>
    </source>
</evidence>
<dbReference type="EMBL" id="CP018044">
    <property type="protein sequence ID" value="ATU20601.1"/>
    <property type="molecule type" value="Genomic_DNA"/>
</dbReference>
<evidence type="ECO:0000313" key="3">
    <source>
        <dbReference type="Proteomes" id="UP000229907"/>
    </source>
</evidence>
<dbReference type="KEGG" id="bcho:BcFMB_06345"/>
<name>A0A2D3D5C3_9BIFI</name>